<evidence type="ECO:0000256" key="2">
    <source>
        <dbReference type="ARBA" id="ARBA00022980"/>
    </source>
</evidence>
<dbReference type="CDD" id="cd05688">
    <property type="entry name" value="S1_RPS1_repeat_ec3"/>
    <property type="match status" value="1"/>
</dbReference>
<evidence type="ECO:0000256" key="4">
    <source>
        <dbReference type="ARBA" id="ARBA00025604"/>
    </source>
</evidence>
<dbReference type="CDD" id="cd04465">
    <property type="entry name" value="S1_RPS1_repeat_ec2_hs2"/>
    <property type="match status" value="1"/>
</dbReference>
<dbReference type="Pfam" id="PF00575">
    <property type="entry name" value="S1"/>
    <property type="match status" value="3"/>
</dbReference>
<keyword evidence="5" id="KW-0175">Coiled coil</keyword>
<organism evidence="7 8">
    <name type="scientific">Clostridium thermobutyricum DSM 4928</name>
    <dbReference type="NCBI Taxonomy" id="1121339"/>
    <lineage>
        <taxon>Bacteria</taxon>
        <taxon>Bacillati</taxon>
        <taxon>Bacillota</taxon>
        <taxon>Clostridia</taxon>
        <taxon>Eubacteriales</taxon>
        <taxon>Clostridiaceae</taxon>
        <taxon>Clostridium</taxon>
    </lineage>
</organism>
<name>A0A1V4SU12_9CLOT</name>
<feature type="domain" description="S1 motif" evidence="6">
    <location>
        <begin position="26"/>
        <end position="97"/>
    </location>
</feature>
<dbReference type="SMART" id="SM00316">
    <property type="entry name" value="S1"/>
    <property type="match status" value="4"/>
</dbReference>
<proteinExistence type="inferred from homology"/>
<dbReference type="Proteomes" id="UP000191448">
    <property type="component" value="Unassembled WGS sequence"/>
</dbReference>
<dbReference type="PRINTS" id="PR00681">
    <property type="entry name" value="RIBOSOMALS1"/>
</dbReference>
<dbReference type="InterPro" id="IPR003029">
    <property type="entry name" value="S1_domain"/>
</dbReference>
<dbReference type="GO" id="GO:0006412">
    <property type="term" value="P:translation"/>
    <property type="evidence" value="ECO:0007669"/>
    <property type="project" value="TreeGrafter"/>
</dbReference>
<comment type="function">
    <text evidence="4">Binds mRNA; thus facilitating recognition of the initiation point. It is needed to translate mRNA with a short Shine-Dalgarno (SD) purine-rich sequence.</text>
</comment>
<dbReference type="FunFam" id="2.40.50.140:FF:000103">
    <property type="entry name" value="protein RRP5 homolog"/>
    <property type="match status" value="1"/>
</dbReference>
<dbReference type="Gene3D" id="2.40.50.140">
    <property type="entry name" value="Nucleic acid-binding proteins"/>
    <property type="match status" value="3"/>
</dbReference>
<feature type="domain" description="S1 motif" evidence="6">
    <location>
        <begin position="288"/>
        <end position="357"/>
    </location>
</feature>
<protein>
    <submittedName>
        <fullName evidence="7">30S ribosomal protein S1</fullName>
    </submittedName>
</protein>
<sequence>MLNNENSVSNEQLELMNAIDRRFRVGDEVTGEILSITRDGITISLIGYKTDGIIPLKEITSKEDPELFLERLNVGDSIKAKVIQIANKDNLVVLSRLEYEKEEAIEELRTLFNENKSFEIKVSEIKENGLVGFYKGIRIFIPASQIDVMFIKNKEEFLNKIIEVKLIEFKLERPLRIVASRRIIQEVIQKEKEEKAWSSLNIGDIVKGEVKRFTDFGAFVEVSGIDGLVHLSQISWNHVKKAQDYLKAGDIIDVKIIDMDRENKKLSLSIKELTPEPWSNINEKYPEDSIVLGKVVRLNDFGAFIELEPGIDGLVHISKISHNRINSPKDVLSVGEEIKARILSVDGENKRISLSIKDV</sequence>
<evidence type="ECO:0000256" key="5">
    <source>
        <dbReference type="SAM" id="Coils"/>
    </source>
</evidence>
<dbReference type="InterPro" id="IPR050437">
    <property type="entry name" value="Ribos_protein_bS1-like"/>
</dbReference>
<keyword evidence="3" id="KW-0687">Ribonucleoprotein</keyword>
<dbReference type="PANTHER" id="PTHR10724:SF7">
    <property type="entry name" value="SMALL RIBOSOMAL SUBUNIT PROTEIN BS1C"/>
    <property type="match status" value="1"/>
</dbReference>
<dbReference type="GO" id="GO:0003729">
    <property type="term" value="F:mRNA binding"/>
    <property type="evidence" value="ECO:0007669"/>
    <property type="project" value="TreeGrafter"/>
</dbReference>
<evidence type="ECO:0000259" key="6">
    <source>
        <dbReference type="PROSITE" id="PS50126"/>
    </source>
</evidence>
<comment type="caution">
    <text evidence="7">The sequence shown here is derived from an EMBL/GenBank/DDBJ whole genome shotgun (WGS) entry which is preliminary data.</text>
</comment>
<evidence type="ECO:0000256" key="1">
    <source>
        <dbReference type="ARBA" id="ARBA00006767"/>
    </source>
</evidence>
<evidence type="ECO:0000256" key="3">
    <source>
        <dbReference type="ARBA" id="ARBA00023274"/>
    </source>
</evidence>
<keyword evidence="2 7" id="KW-0689">Ribosomal protein</keyword>
<accession>A0A1V4SU12</accession>
<dbReference type="PANTHER" id="PTHR10724">
    <property type="entry name" value="30S RIBOSOMAL PROTEIN S1"/>
    <property type="match status" value="1"/>
</dbReference>
<dbReference type="NCBIfam" id="NF005208">
    <property type="entry name" value="PRK06676.1"/>
    <property type="match status" value="1"/>
</dbReference>
<evidence type="ECO:0000313" key="7">
    <source>
        <dbReference type="EMBL" id="OPX46935.1"/>
    </source>
</evidence>
<dbReference type="InterPro" id="IPR012340">
    <property type="entry name" value="NA-bd_OB-fold"/>
</dbReference>
<dbReference type="AlphaFoldDB" id="A0A1V4SU12"/>
<dbReference type="PROSITE" id="PS50126">
    <property type="entry name" value="S1"/>
    <property type="match status" value="3"/>
</dbReference>
<evidence type="ECO:0000313" key="8">
    <source>
        <dbReference type="Proteomes" id="UP000191448"/>
    </source>
</evidence>
<feature type="coiled-coil region" evidence="5">
    <location>
        <begin position="94"/>
        <end position="128"/>
    </location>
</feature>
<comment type="similarity">
    <text evidence="1">Belongs to the bacterial ribosomal protein bS1 family.</text>
</comment>
<dbReference type="EMBL" id="LTAY01000060">
    <property type="protein sequence ID" value="OPX46935.1"/>
    <property type="molecule type" value="Genomic_DNA"/>
</dbReference>
<reference evidence="7 8" key="1">
    <citation type="submission" date="2016-02" db="EMBL/GenBank/DDBJ databases">
        <title>Genome sequence of Clostridium thermobutyricum DSM 4928.</title>
        <authorList>
            <person name="Poehlein A."/>
            <person name="Daniel R."/>
        </authorList>
    </citation>
    <scope>NUCLEOTIDE SEQUENCE [LARGE SCALE GENOMIC DNA]</scope>
    <source>
        <strain evidence="7 8">DSM 4928</strain>
    </source>
</reference>
<gene>
    <name evidence="7" type="primary">rpsA_3</name>
    <name evidence="7" type="ORF">CLTHE_23800</name>
</gene>
<dbReference type="SUPFAM" id="SSF50249">
    <property type="entry name" value="Nucleic acid-binding proteins"/>
    <property type="match status" value="3"/>
</dbReference>
<dbReference type="GO" id="GO:0003735">
    <property type="term" value="F:structural constituent of ribosome"/>
    <property type="evidence" value="ECO:0007669"/>
    <property type="project" value="TreeGrafter"/>
</dbReference>
<dbReference type="GO" id="GO:0022627">
    <property type="term" value="C:cytosolic small ribosomal subunit"/>
    <property type="evidence" value="ECO:0007669"/>
    <property type="project" value="TreeGrafter"/>
</dbReference>
<dbReference type="InterPro" id="IPR035104">
    <property type="entry name" value="Ribosomal_protein_S1-like"/>
</dbReference>
<feature type="domain" description="S1 motif" evidence="6">
    <location>
        <begin position="203"/>
        <end position="271"/>
    </location>
</feature>